<name>A0A6J1R4A0_9HYME</name>
<organism evidence="1 2">
    <name type="scientific">Temnothorax curvispinosus</name>
    <dbReference type="NCBI Taxonomy" id="300111"/>
    <lineage>
        <taxon>Eukaryota</taxon>
        <taxon>Metazoa</taxon>
        <taxon>Ecdysozoa</taxon>
        <taxon>Arthropoda</taxon>
        <taxon>Hexapoda</taxon>
        <taxon>Insecta</taxon>
        <taxon>Pterygota</taxon>
        <taxon>Neoptera</taxon>
        <taxon>Endopterygota</taxon>
        <taxon>Hymenoptera</taxon>
        <taxon>Apocrita</taxon>
        <taxon>Aculeata</taxon>
        <taxon>Formicoidea</taxon>
        <taxon>Formicidae</taxon>
        <taxon>Myrmicinae</taxon>
        <taxon>Temnothorax</taxon>
    </lineage>
</organism>
<dbReference type="RefSeq" id="XP_024889849.1">
    <property type="nucleotide sequence ID" value="XM_025034081.1"/>
</dbReference>
<keyword evidence="1" id="KW-1185">Reference proteome</keyword>
<dbReference type="GeneID" id="112466150"/>
<dbReference type="AlphaFoldDB" id="A0A6J1R4A0"/>
<evidence type="ECO:0000313" key="2">
    <source>
        <dbReference type="RefSeq" id="XP_024889849.1"/>
    </source>
</evidence>
<accession>A0A6J1R4A0</accession>
<gene>
    <name evidence="2" type="primary">LOC112466150</name>
</gene>
<dbReference type="Proteomes" id="UP000504618">
    <property type="component" value="Unplaced"/>
</dbReference>
<dbReference type="OrthoDB" id="7554281at2759"/>
<proteinExistence type="predicted"/>
<sequence>MPAPPKTAAVTVTVPGGSPASYAEVLRTARERVSLAALGVARVSCRRAITGGLVIEVPGDEQGEKADFLARQVSAALEGSGVRVSRPVRCVGLRLVGLDDSVTPAEIRAAITADGGCREGDVTVGEIVRRPQGMGVTWARCPVGAANKIIKKGFSFL</sequence>
<evidence type="ECO:0000313" key="1">
    <source>
        <dbReference type="Proteomes" id="UP000504618"/>
    </source>
</evidence>
<protein>
    <submittedName>
        <fullName evidence="2">Uncharacterized protein LOC112466150</fullName>
    </submittedName>
</protein>
<reference evidence="2" key="1">
    <citation type="submission" date="2025-08" db="UniProtKB">
        <authorList>
            <consortium name="RefSeq"/>
        </authorList>
    </citation>
    <scope>IDENTIFICATION</scope>
    <source>
        <tissue evidence="2">Whole body</tissue>
    </source>
</reference>